<dbReference type="SUPFAM" id="SSF103088">
    <property type="entry name" value="OmpA-like"/>
    <property type="match status" value="1"/>
</dbReference>
<reference evidence="12" key="1">
    <citation type="journal article" date="2019" name="Int. J. Syst. Evol. Microbiol.">
        <title>The Global Catalogue of Microorganisms (GCM) 10K type strain sequencing project: providing services to taxonomists for standard genome sequencing and annotation.</title>
        <authorList>
            <consortium name="The Broad Institute Genomics Platform"/>
            <consortium name="The Broad Institute Genome Sequencing Center for Infectious Disease"/>
            <person name="Wu L."/>
            <person name="Ma J."/>
        </authorList>
    </citation>
    <scope>NUCLEOTIDE SEQUENCE [LARGE SCALE GENOMIC DNA]</scope>
    <source>
        <strain evidence="12">CCUG 60525</strain>
    </source>
</reference>
<dbReference type="InterPro" id="IPR051906">
    <property type="entry name" value="TolC-like"/>
</dbReference>
<evidence type="ECO:0000256" key="6">
    <source>
        <dbReference type="ARBA" id="ARBA00023136"/>
    </source>
</evidence>
<protein>
    <submittedName>
        <fullName evidence="11">TolC family outer membrane protein</fullName>
    </submittedName>
</protein>
<comment type="caution">
    <text evidence="11">The sequence shown here is derived from an EMBL/GenBank/DDBJ whole genome shotgun (WGS) entry which is preliminary data.</text>
</comment>
<evidence type="ECO:0000256" key="3">
    <source>
        <dbReference type="ARBA" id="ARBA00022448"/>
    </source>
</evidence>
<evidence type="ECO:0000256" key="8">
    <source>
        <dbReference type="PROSITE-ProRule" id="PRU00473"/>
    </source>
</evidence>
<comment type="similarity">
    <text evidence="2">Belongs to the outer membrane factor (OMF) (TC 1.B.17) family.</text>
</comment>
<dbReference type="PRINTS" id="PR01021">
    <property type="entry name" value="OMPADOMAIN"/>
</dbReference>
<dbReference type="EMBL" id="JBHTJS010000007">
    <property type="protein sequence ID" value="MFD1007223.1"/>
    <property type="molecule type" value="Genomic_DNA"/>
</dbReference>
<dbReference type="PANTHER" id="PTHR30026">
    <property type="entry name" value="OUTER MEMBRANE PROTEIN TOLC"/>
    <property type="match status" value="1"/>
</dbReference>
<dbReference type="InterPro" id="IPR006664">
    <property type="entry name" value="OMP_bac"/>
</dbReference>
<dbReference type="SUPFAM" id="SSF56954">
    <property type="entry name" value="Outer membrane efflux proteins (OEP)"/>
    <property type="match status" value="1"/>
</dbReference>
<dbReference type="Gene3D" id="3.30.1330.60">
    <property type="entry name" value="OmpA-like domain"/>
    <property type="match status" value="1"/>
</dbReference>
<evidence type="ECO:0000313" key="12">
    <source>
        <dbReference type="Proteomes" id="UP001597048"/>
    </source>
</evidence>
<accession>A0ABW3KG43</accession>
<organism evidence="11 12">
    <name type="scientific">Oceanisphaera ostreae</name>
    <dbReference type="NCBI Taxonomy" id="914151"/>
    <lineage>
        <taxon>Bacteria</taxon>
        <taxon>Pseudomonadati</taxon>
        <taxon>Pseudomonadota</taxon>
        <taxon>Gammaproteobacteria</taxon>
        <taxon>Aeromonadales</taxon>
        <taxon>Aeromonadaceae</taxon>
        <taxon>Oceanisphaera</taxon>
    </lineage>
</organism>
<keyword evidence="12" id="KW-1185">Reference proteome</keyword>
<evidence type="ECO:0000313" key="11">
    <source>
        <dbReference type="EMBL" id="MFD1007223.1"/>
    </source>
</evidence>
<feature type="signal peptide" evidence="9">
    <location>
        <begin position="1"/>
        <end position="26"/>
    </location>
</feature>
<keyword evidence="3" id="KW-0813">Transport</keyword>
<dbReference type="Pfam" id="PF00691">
    <property type="entry name" value="OmpA"/>
    <property type="match status" value="1"/>
</dbReference>
<name>A0ABW3KG43_9GAMM</name>
<feature type="domain" description="OmpA-like" evidence="10">
    <location>
        <begin position="476"/>
        <end position="594"/>
    </location>
</feature>
<dbReference type="RefSeq" id="WP_379557145.1">
    <property type="nucleotide sequence ID" value="NZ_JBHTJS010000007.1"/>
</dbReference>
<feature type="chain" id="PRO_5047462317" evidence="9">
    <location>
        <begin position="27"/>
        <end position="594"/>
    </location>
</feature>
<keyword evidence="5" id="KW-0812">Transmembrane</keyword>
<evidence type="ECO:0000256" key="9">
    <source>
        <dbReference type="SAM" id="SignalP"/>
    </source>
</evidence>
<dbReference type="Pfam" id="PF02321">
    <property type="entry name" value="OEP"/>
    <property type="match status" value="2"/>
</dbReference>
<evidence type="ECO:0000256" key="5">
    <source>
        <dbReference type="ARBA" id="ARBA00022692"/>
    </source>
</evidence>
<dbReference type="InterPro" id="IPR010130">
    <property type="entry name" value="T1SS_OMP_TolC"/>
</dbReference>
<evidence type="ECO:0000256" key="4">
    <source>
        <dbReference type="ARBA" id="ARBA00022452"/>
    </source>
</evidence>
<sequence>MFKKSPLAKIVLTACLSIIPFSGLSAAQQDNLLSVVKETLDTQPELQAQLDAFNASTHDERQAFGGYLPTLDLNLSGGRAQRDFDNRSDYSRNYAEVSLTQMLFDGFRVRNALAKAEHTSLTRYYELLNEAETKALEASDAYLSVLRHRELVTLAQQNVANHQRVNKQVGERVRQGVSNKADLQQIDGRLSLARSNLMTEIANLQTVTARFQRLVGRFPTENLTEFSVPKQVVPRDLSTVLNTVYHNNPSLFAAAENTQAATASYNETKANRYPTIELSARHGTYKNNNSFDDRTDPSSYGDESIVELRASYNLYNGGSDQAGEYAAYSRIHQAESLHHKTCVDLRQTATIAHSDMLNIDRKLVSLLEHRDASANVVVAYRQQFNISRRSLLDVLDSENESFQAERAYVDGTYDLQLARLHTLHSMGNLLDTLSVSSEKIPTLSDLNGSPSPTSQHFCVATAVEEFDYDRYMQPVTGQDTFNLSGDTLFDTNSAELKPAALSEIHQLVQRTLEQGTPRAISIVGHTDNVGSADLNQKLSLARAKAVRDVLIDSGIDSTILAVSGVGAAQPTVSNDTAQDRALNRRVELKITRAR</sequence>
<keyword evidence="9" id="KW-0732">Signal</keyword>
<dbReference type="InterPro" id="IPR003423">
    <property type="entry name" value="OMP_efflux"/>
</dbReference>
<dbReference type="Gene3D" id="1.20.1600.10">
    <property type="entry name" value="Outer membrane efflux proteins (OEP)"/>
    <property type="match status" value="1"/>
</dbReference>
<keyword evidence="6 8" id="KW-0472">Membrane</keyword>
<dbReference type="CDD" id="cd07185">
    <property type="entry name" value="OmpA_C-like"/>
    <property type="match status" value="1"/>
</dbReference>
<evidence type="ECO:0000256" key="2">
    <source>
        <dbReference type="ARBA" id="ARBA00007613"/>
    </source>
</evidence>
<evidence type="ECO:0000259" key="10">
    <source>
        <dbReference type="PROSITE" id="PS51123"/>
    </source>
</evidence>
<dbReference type="InterPro" id="IPR006665">
    <property type="entry name" value="OmpA-like"/>
</dbReference>
<keyword evidence="4" id="KW-1134">Transmembrane beta strand</keyword>
<dbReference type="NCBIfam" id="TIGR01844">
    <property type="entry name" value="type_I_sec_TolC"/>
    <property type="match status" value="1"/>
</dbReference>
<gene>
    <name evidence="11" type="ORF">ACFQ1C_03505</name>
</gene>
<evidence type="ECO:0000256" key="1">
    <source>
        <dbReference type="ARBA" id="ARBA00004442"/>
    </source>
</evidence>
<proteinExistence type="inferred from homology"/>
<dbReference type="PROSITE" id="PS51123">
    <property type="entry name" value="OMPA_2"/>
    <property type="match status" value="1"/>
</dbReference>
<keyword evidence="7" id="KW-0998">Cell outer membrane</keyword>
<comment type="subcellular location">
    <subcellularLocation>
        <location evidence="1">Cell outer membrane</location>
    </subcellularLocation>
</comment>
<dbReference type="PANTHER" id="PTHR30026:SF22">
    <property type="entry name" value="OUTER MEMBRANE EFFLUX PROTEIN"/>
    <property type="match status" value="1"/>
</dbReference>
<dbReference type="InterPro" id="IPR036737">
    <property type="entry name" value="OmpA-like_sf"/>
</dbReference>
<dbReference type="Proteomes" id="UP001597048">
    <property type="component" value="Unassembled WGS sequence"/>
</dbReference>
<evidence type="ECO:0000256" key="7">
    <source>
        <dbReference type="ARBA" id="ARBA00023237"/>
    </source>
</evidence>